<dbReference type="EMBL" id="BART01027414">
    <property type="protein sequence ID" value="GAG92750.1"/>
    <property type="molecule type" value="Genomic_DNA"/>
</dbReference>
<sequence length="39" mass="4631">MADIRALHVYEREVDTPLKELSAYTTINKLSHEHYQKTE</sequence>
<evidence type="ECO:0000313" key="1">
    <source>
        <dbReference type="EMBL" id="GAG92750.1"/>
    </source>
</evidence>
<comment type="caution">
    <text evidence="1">The sequence shown here is derived from an EMBL/GenBank/DDBJ whole genome shotgun (WGS) entry which is preliminary data.</text>
</comment>
<name>X1BCJ6_9ZZZZ</name>
<gene>
    <name evidence="1" type="ORF">S01H4_48606</name>
</gene>
<feature type="non-terminal residue" evidence="1">
    <location>
        <position position="39"/>
    </location>
</feature>
<dbReference type="AlphaFoldDB" id="X1BCJ6"/>
<proteinExistence type="predicted"/>
<reference evidence="1" key="1">
    <citation type="journal article" date="2014" name="Front. Microbiol.">
        <title>High frequency of phylogenetically diverse reductive dehalogenase-homologous genes in deep subseafloor sedimentary metagenomes.</title>
        <authorList>
            <person name="Kawai M."/>
            <person name="Futagami T."/>
            <person name="Toyoda A."/>
            <person name="Takaki Y."/>
            <person name="Nishi S."/>
            <person name="Hori S."/>
            <person name="Arai W."/>
            <person name="Tsubouchi T."/>
            <person name="Morono Y."/>
            <person name="Uchiyama I."/>
            <person name="Ito T."/>
            <person name="Fujiyama A."/>
            <person name="Inagaki F."/>
            <person name="Takami H."/>
        </authorList>
    </citation>
    <scope>NUCLEOTIDE SEQUENCE</scope>
    <source>
        <strain evidence="1">Expedition CK06-06</strain>
    </source>
</reference>
<accession>X1BCJ6</accession>
<organism evidence="1">
    <name type="scientific">marine sediment metagenome</name>
    <dbReference type="NCBI Taxonomy" id="412755"/>
    <lineage>
        <taxon>unclassified sequences</taxon>
        <taxon>metagenomes</taxon>
        <taxon>ecological metagenomes</taxon>
    </lineage>
</organism>
<protein>
    <submittedName>
        <fullName evidence="1">Uncharacterized protein</fullName>
    </submittedName>
</protein>